<reference evidence="2 3" key="1">
    <citation type="journal article" date="2018" name="Mol. Ecol.">
        <title>The obligate alkalophilic soda-lake fungus Sodiomyces alkalinus has shifted to a protein diet.</title>
        <authorList>
            <person name="Grum-Grzhimaylo A.A."/>
            <person name="Falkoski D.L."/>
            <person name="van den Heuvel J."/>
            <person name="Valero-Jimenez C.A."/>
            <person name="Min B."/>
            <person name="Choi I.G."/>
            <person name="Lipzen A."/>
            <person name="Daum C.G."/>
            <person name="Aanen D.K."/>
            <person name="Tsang A."/>
            <person name="Henrissat B."/>
            <person name="Bilanenko E.N."/>
            <person name="de Vries R.P."/>
            <person name="van Kan J.A.L."/>
            <person name="Grigoriev I.V."/>
            <person name="Debets A.J.M."/>
        </authorList>
    </citation>
    <scope>NUCLEOTIDE SEQUENCE [LARGE SCALE GENOMIC DNA]</scope>
    <source>
        <strain evidence="2 3">F11</strain>
    </source>
</reference>
<dbReference type="GeneID" id="39582280"/>
<evidence type="ECO:0000256" key="1">
    <source>
        <dbReference type="SAM" id="MobiDB-lite"/>
    </source>
</evidence>
<gene>
    <name evidence="2" type="ORF">SODALDRAFT_355306</name>
</gene>
<evidence type="ECO:0000313" key="2">
    <source>
        <dbReference type="EMBL" id="ROT43111.1"/>
    </source>
</evidence>
<name>A0A3N2Q8K8_SODAK</name>
<feature type="region of interest" description="Disordered" evidence="1">
    <location>
        <begin position="125"/>
        <end position="205"/>
    </location>
</feature>
<dbReference type="Proteomes" id="UP000272025">
    <property type="component" value="Unassembled WGS sequence"/>
</dbReference>
<organism evidence="2 3">
    <name type="scientific">Sodiomyces alkalinus (strain CBS 110278 / VKM F-3762 / F11)</name>
    <name type="common">Alkaliphilic filamentous fungus</name>
    <dbReference type="NCBI Taxonomy" id="1314773"/>
    <lineage>
        <taxon>Eukaryota</taxon>
        <taxon>Fungi</taxon>
        <taxon>Dikarya</taxon>
        <taxon>Ascomycota</taxon>
        <taxon>Pezizomycotina</taxon>
        <taxon>Sordariomycetes</taxon>
        <taxon>Hypocreomycetidae</taxon>
        <taxon>Glomerellales</taxon>
        <taxon>Plectosphaerellaceae</taxon>
        <taxon>Sodiomyces</taxon>
    </lineage>
</organism>
<proteinExistence type="predicted"/>
<feature type="compositionally biased region" description="Polar residues" evidence="1">
    <location>
        <begin position="126"/>
        <end position="146"/>
    </location>
</feature>
<evidence type="ECO:0000313" key="3">
    <source>
        <dbReference type="Proteomes" id="UP000272025"/>
    </source>
</evidence>
<dbReference type="RefSeq" id="XP_028470917.1">
    <property type="nucleotide sequence ID" value="XM_028613802.1"/>
</dbReference>
<accession>A0A3N2Q8K8</accession>
<feature type="compositionally biased region" description="Basic and acidic residues" evidence="1">
    <location>
        <begin position="188"/>
        <end position="205"/>
    </location>
</feature>
<protein>
    <submittedName>
        <fullName evidence="2">Uncharacterized protein</fullName>
    </submittedName>
</protein>
<dbReference type="EMBL" id="ML119051">
    <property type="protein sequence ID" value="ROT43111.1"/>
    <property type="molecule type" value="Genomic_DNA"/>
</dbReference>
<sequence>MLHVASHLLLSTYFQDVVRQEFSAEGEVDPDWRYRVNNGAGLRQFVTPLPLGFTTYDGSVVSGSTDVNSTSVCTNHLYFGETQSSGYPIVLSPIMEASTLEGDKPSAVPTQGPYRAHIDEVPMQRYPTQPMNPNASQPSPNFQRARQPTKRGNLHTPKPGSAYDGHQPRLTPFEVAYKSSSGQRTRPPPKELRDDAMPRRNDTFT</sequence>
<dbReference type="AlphaFoldDB" id="A0A3N2Q8K8"/>
<keyword evidence="3" id="KW-1185">Reference proteome</keyword>